<reference evidence="2" key="1">
    <citation type="submission" date="2021-01" db="EMBL/GenBank/DDBJ databases">
        <title>Caligus Genome Assembly.</title>
        <authorList>
            <person name="Gallardo-Escarate C."/>
        </authorList>
    </citation>
    <scope>NUCLEOTIDE SEQUENCE [LARGE SCALE GENOMIC DNA]</scope>
</reference>
<name>A0A7T8JUE8_CALRO</name>
<evidence type="ECO:0000313" key="2">
    <source>
        <dbReference type="Proteomes" id="UP000595437"/>
    </source>
</evidence>
<sequence>MSAISFHSFSFTDGSILSQGRAAVAHRSPTEPLHDCSSNSIYVRDLAIIHNGVALICRPSKDSSRDVE</sequence>
<accession>A0A7T8JUE8</accession>
<dbReference type="EMBL" id="CP045907">
    <property type="protein sequence ID" value="QQP35423.1"/>
    <property type="molecule type" value="Genomic_DNA"/>
</dbReference>
<gene>
    <name evidence="1" type="ORF">FKW44_023648</name>
</gene>
<proteinExistence type="predicted"/>
<protein>
    <submittedName>
        <fullName evidence="1">NG_NG-dimethylarginine dimethylaminohydrolase 1</fullName>
    </submittedName>
</protein>
<organism evidence="1 2">
    <name type="scientific">Caligus rogercresseyi</name>
    <name type="common">Sea louse</name>
    <dbReference type="NCBI Taxonomy" id="217165"/>
    <lineage>
        <taxon>Eukaryota</taxon>
        <taxon>Metazoa</taxon>
        <taxon>Ecdysozoa</taxon>
        <taxon>Arthropoda</taxon>
        <taxon>Crustacea</taxon>
        <taxon>Multicrustacea</taxon>
        <taxon>Hexanauplia</taxon>
        <taxon>Copepoda</taxon>
        <taxon>Siphonostomatoida</taxon>
        <taxon>Caligidae</taxon>
        <taxon>Caligus</taxon>
    </lineage>
</organism>
<keyword evidence="1" id="KW-0378">Hydrolase</keyword>
<feature type="non-terminal residue" evidence="1">
    <location>
        <position position="1"/>
    </location>
</feature>
<evidence type="ECO:0000313" key="1">
    <source>
        <dbReference type="EMBL" id="QQP35423.1"/>
    </source>
</evidence>
<dbReference type="GO" id="GO:0016787">
    <property type="term" value="F:hydrolase activity"/>
    <property type="evidence" value="ECO:0007669"/>
    <property type="project" value="UniProtKB-KW"/>
</dbReference>
<dbReference type="OrthoDB" id="10016839at2759"/>
<dbReference type="AlphaFoldDB" id="A0A7T8JUE8"/>
<dbReference type="Proteomes" id="UP000595437">
    <property type="component" value="Chromosome 18"/>
</dbReference>
<keyword evidence="2" id="KW-1185">Reference proteome</keyword>